<proteinExistence type="predicted"/>
<gene>
    <name evidence="1" type="ORF">BFG57_16630</name>
</gene>
<protein>
    <submittedName>
        <fullName evidence="1">Hydrolase</fullName>
    </submittedName>
</protein>
<evidence type="ECO:0000313" key="2">
    <source>
        <dbReference type="Proteomes" id="UP000095209"/>
    </source>
</evidence>
<dbReference type="GO" id="GO:0016787">
    <property type="term" value="F:hydrolase activity"/>
    <property type="evidence" value="ECO:0007669"/>
    <property type="project" value="UniProtKB-KW"/>
</dbReference>
<name>A0A1E5LDJ0_9BACI</name>
<reference evidence="1 2" key="1">
    <citation type="submission" date="2016-08" db="EMBL/GenBank/DDBJ databases">
        <title>Genome of Bacillus solimangrovi GH2-4.</title>
        <authorList>
            <person name="Lim S."/>
            <person name="Kim B.-C."/>
        </authorList>
    </citation>
    <scope>NUCLEOTIDE SEQUENCE [LARGE SCALE GENOMIC DNA]</scope>
    <source>
        <strain evidence="1 2">GH2-4</strain>
    </source>
</reference>
<dbReference type="AlphaFoldDB" id="A0A1E5LDJ0"/>
<dbReference type="RefSeq" id="WP_069717851.1">
    <property type="nucleotide sequence ID" value="NZ_MJEH01000034.1"/>
</dbReference>
<dbReference type="OrthoDB" id="2706506at2"/>
<dbReference type="Proteomes" id="UP000095209">
    <property type="component" value="Unassembled WGS sequence"/>
</dbReference>
<dbReference type="EMBL" id="MJEH01000034">
    <property type="protein sequence ID" value="OEH92109.1"/>
    <property type="molecule type" value="Genomic_DNA"/>
</dbReference>
<keyword evidence="1" id="KW-0378">Hydrolase</keyword>
<keyword evidence="2" id="KW-1185">Reference proteome</keyword>
<evidence type="ECO:0000313" key="1">
    <source>
        <dbReference type="EMBL" id="OEH92109.1"/>
    </source>
</evidence>
<organism evidence="1 2">
    <name type="scientific">Bacillus solimangrovi</name>
    <dbReference type="NCBI Taxonomy" id="1305675"/>
    <lineage>
        <taxon>Bacteria</taxon>
        <taxon>Bacillati</taxon>
        <taxon>Bacillota</taxon>
        <taxon>Bacilli</taxon>
        <taxon>Bacillales</taxon>
        <taxon>Bacillaceae</taxon>
        <taxon>Bacillus</taxon>
    </lineage>
</organism>
<comment type="caution">
    <text evidence="1">The sequence shown here is derived from an EMBL/GenBank/DDBJ whole genome shotgun (WGS) entry which is preliminary data.</text>
</comment>
<accession>A0A1E5LDJ0</accession>
<sequence>MEKKKYYVAVGPREISQVKDYALNQFEIEATDNEIAMLREVFDDAYSADWLSYWRAHIPYVQYHHDKENDMYDRDLMKAYQMIYELGSNETKEQIQEMGILSL</sequence>
<dbReference type="STRING" id="1305675.BFG57_16630"/>